<evidence type="ECO:0000313" key="2">
    <source>
        <dbReference type="Proteomes" id="UP000694044"/>
    </source>
</evidence>
<dbReference type="AlphaFoldDB" id="A0A8T1V6R5"/>
<proteinExistence type="predicted"/>
<dbReference type="PANTHER" id="PTHR46586">
    <property type="entry name" value="ANKYRIN REPEAT-CONTAINING PROTEIN"/>
    <property type="match status" value="1"/>
</dbReference>
<reference evidence="1" key="1">
    <citation type="submission" date="2021-02" db="EMBL/GenBank/DDBJ databases">
        <authorList>
            <person name="Palmer J.M."/>
        </authorList>
    </citation>
    <scope>NUCLEOTIDE SEQUENCE</scope>
    <source>
        <strain evidence="1">SCRP734</strain>
    </source>
</reference>
<dbReference type="Proteomes" id="UP000694044">
    <property type="component" value="Unassembled WGS sequence"/>
</dbReference>
<dbReference type="PANTHER" id="PTHR46586:SF3">
    <property type="entry name" value="ANKYRIN REPEAT-CONTAINING PROTEIN"/>
    <property type="match status" value="1"/>
</dbReference>
<keyword evidence="2" id="KW-1185">Reference proteome</keyword>
<evidence type="ECO:0008006" key="3">
    <source>
        <dbReference type="Google" id="ProtNLM"/>
    </source>
</evidence>
<protein>
    <recommendedName>
        <fullName evidence="3">Ankyrin repeat protein</fullName>
    </recommendedName>
</protein>
<dbReference type="OrthoDB" id="101492at2759"/>
<dbReference type="InterPro" id="IPR052050">
    <property type="entry name" value="SecEffector_AnkRepeat"/>
</dbReference>
<sequence length="530" mass="57906">MKRSCWQTRPNGNEKKPRRGVCPPPYVVFEGTSFSSKLCAVPHVLEQIRTLLLSPEEAIVEAAMTKQLGWLRSLIEQYEIHSSDALLVAARNRDVESMEMILPNMYYPDSNEMKDGACAVFEKAVVDAARNGHLDTVRLLLPKLDYVDENRDAAWAVINVAAARGHLDILSFAADTADSGGEPTDDTSGALLRAISCGKSAAAIFLVSRYYRIWDLSKGLEEAVVNRMDAVADCIYGASLKPDNGTSFSDFFVLLVAGNGYMNALNYLYHRGHNEPSLLGFAFGGAAFSEAINVLRMLLNTGRLSQDTIDQALRKAARSGCKKSVEFLFGNCRISTQAIKNAFEDAGSITLSKYLYKKLVDPAESVRTAFQNAACCGRYTFLDNRDRIDILQFLCSTGFVPDKLICEVFIATIGNWFAGIVVLALCNEACISAEVTHEAFQRAAGVGSTEVAKLLLSKHNISLSAKEEAMMSAARNGRRDVLKEICASEDWSLEVLDKASTETSDASSLAILQAKKVAKLKSSMETSAKC</sequence>
<gene>
    <name evidence="1" type="ORF">PHYPSEUDO_012951</name>
</gene>
<name>A0A8T1V6R5_9STRA</name>
<comment type="caution">
    <text evidence="1">The sequence shown here is derived from an EMBL/GenBank/DDBJ whole genome shotgun (WGS) entry which is preliminary data.</text>
</comment>
<organism evidence="1 2">
    <name type="scientific">Phytophthora pseudosyringae</name>
    <dbReference type="NCBI Taxonomy" id="221518"/>
    <lineage>
        <taxon>Eukaryota</taxon>
        <taxon>Sar</taxon>
        <taxon>Stramenopiles</taxon>
        <taxon>Oomycota</taxon>
        <taxon>Peronosporomycetes</taxon>
        <taxon>Peronosporales</taxon>
        <taxon>Peronosporaceae</taxon>
        <taxon>Phytophthora</taxon>
    </lineage>
</organism>
<dbReference type="EMBL" id="JAGDFM010000649">
    <property type="protein sequence ID" value="KAG7376646.1"/>
    <property type="molecule type" value="Genomic_DNA"/>
</dbReference>
<evidence type="ECO:0000313" key="1">
    <source>
        <dbReference type="EMBL" id="KAG7376646.1"/>
    </source>
</evidence>
<accession>A0A8T1V6R5</accession>